<keyword evidence="3" id="KW-0418">Kinase</keyword>
<dbReference type="GO" id="GO:0005634">
    <property type="term" value="C:nucleus"/>
    <property type="evidence" value="ECO:0007669"/>
    <property type="project" value="TreeGrafter"/>
</dbReference>
<keyword evidence="4 6" id="KW-0067">ATP-binding</keyword>
<dbReference type="PROSITE" id="PS50011">
    <property type="entry name" value="PROTEIN_KINASE_DOM"/>
    <property type="match status" value="1"/>
</dbReference>
<dbReference type="AlphaFoldDB" id="A0A7R9Q1U3"/>
<dbReference type="EMBL" id="CAJPIZ010006547">
    <property type="protein sequence ID" value="CAG2109612.1"/>
    <property type="molecule type" value="Genomic_DNA"/>
</dbReference>
<dbReference type="InterPro" id="IPR011009">
    <property type="entry name" value="Kinase-like_dom_sf"/>
</dbReference>
<dbReference type="PROSITE" id="PS00107">
    <property type="entry name" value="PROTEIN_KINASE_ATP"/>
    <property type="match status" value="1"/>
</dbReference>
<evidence type="ECO:0000256" key="7">
    <source>
        <dbReference type="RuleBase" id="RU000304"/>
    </source>
</evidence>
<keyword evidence="1" id="KW-0808">Transferase</keyword>
<keyword evidence="2 6" id="KW-0547">Nucleotide-binding</keyword>
<evidence type="ECO:0000256" key="5">
    <source>
        <dbReference type="ARBA" id="ARBA00037982"/>
    </source>
</evidence>
<comment type="similarity">
    <text evidence="5">Belongs to the protein kinase superfamily. Ser/Thr protein kinase family. GCN2 subfamily.</text>
</comment>
<dbReference type="GO" id="GO:0004694">
    <property type="term" value="F:eukaryotic translation initiation factor 2alpha kinase activity"/>
    <property type="evidence" value="ECO:0007669"/>
    <property type="project" value="TreeGrafter"/>
</dbReference>
<keyword evidence="10" id="KW-1185">Reference proteome</keyword>
<dbReference type="Pfam" id="PF00069">
    <property type="entry name" value="Pkinase"/>
    <property type="match status" value="1"/>
</dbReference>
<dbReference type="Proteomes" id="UP000759131">
    <property type="component" value="Unassembled WGS sequence"/>
</dbReference>
<dbReference type="Gene3D" id="3.30.200.20">
    <property type="entry name" value="Phosphorylase Kinase, domain 1"/>
    <property type="match status" value="1"/>
</dbReference>
<feature type="binding site" evidence="6">
    <location>
        <position position="32"/>
    </location>
    <ligand>
        <name>ATP</name>
        <dbReference type="ChEBI" id="CHEBI:30616"/>
    </ligand>
</feature>
<feature type="domain" description="Protein kinase" evidence="8">
    <location>
        <begin position="2"/>
        <end position="279"/>
    </location>
</feature>
<proteinExistence type="inferred from homology"/>
<dbReference type="OrthoDB" id="6367533at2759"/>
<dbReference type="EMBL" id="OC861122">
    <property type="protein sequence ID" value="CAD7629182.1"/>
    <property type="molecule type" value="Genomic_DNA"/>
</dbReference>
<organism evidence="9">
    <name type="scientific">Medioppia subpectinata</name>
    <dbReference type="NCBI Taxonomy" id="1979941"/>
    <lineage>
        <taxon>Eukaryota</taxon>
        <taxon>Metazoa</taxon>
        <taxon>Ecdysozoa</taxon>
        <taxon>Arthropoda</taxon>
        <taxon>Chelicerata</taxon>
        <taxon>Arachnida</taxon>
        <taxon>Acari</taxon>
        <taxon>Acariformes</taxon>
        <taxon>Sarcoptiformes</taxon>
        <taxon>Oribatida</taxon>
        <taxon>Brachypylina</taxon>
        <taxon>Oppioidea</taxon>
        <taxon>Oppiidae</taxon>
        <taxon>Medioppia</taxon>
    </lineage>
</organism>
<reference evidence="9" key="1">
    <citation type="submission" date="2020-11" db="EMBL/GenBank/DDBJ databases">
        <authorList>
            <person name="Tran Van P."/>
        </authorList>
    </citation>
    <scope>NUCLEOTIDE SEQUENCE</scope>
</reference>
<evidence type="ECO:0000256" key="2">
    <source>
        <dbReference type="ARBA" id="ARBA00022741"/>
    </source>
</evidence>
<evidence type="ECO:0000313" key="9">
    <source>
        <dbReference type="EMBL" id="CAD7629182.1"/>
    </source>
</evidence>
<dbReference type="GO" id="GO:0005737">
    <property type="term" value="C:cytoplasm"/>
    <property type="evidence" value="ECO:0007669"/>
    <property type="project" value="TreeGrafter"/>
</dbReference>
<dbReference type="InterPro" id="IPR017441">
    <property type="entry name" value="Protein_kinase_ATP_BS"/>
</dbReference>
<name>A0A7R9Q1U3_9ACAR</name>
<dbReference type="PANTHER" id="PTHR11042:SF91">
    <property type="entry name" value="EUKARYOTIC TRANSLATION INITIATION FACTOR 2-ALPHA KINASE"/>
    <property type="match status" value="1"/>
</dbReference>
<dbReference type="SUPFAM" id="SSF56112">
    <property type="entry name" value="Protein kinase-like (PK-like)"/>
    <property type="match status" value="1"/>
</dbReference>
<evidence type="ECO:0000256" key="1">
    <source>
        <dbReference type="ARBA" id="ARBA00022679"/>
    </source>
</evidence>
<evidence type="ECO:0000256" key="3">
    <source>
        <dbReference type="ARBA" id="ARBA00022777"/>
    </source>
</evidence>
<dbReference type="InterPro" id="IPR008271">
    <property type="entry name" value="Ser/Thr_kinase_AS"/>
</dbReference>
<feature type="non-terminal residue" evidence="9">
    <location>
        <position position="307"/>
    </location>
</feature>
<accession>A0A7R9Q1U3</accession>
<evidence type="ECO:0000259" key="8">
    <source>
        <dbReference type="PROSITE" id="PS50011"/>
    </source>
</evidence>
<keyword evidence="7" id="KW-0723">Serine/threonine-protein kinase</keyword>
<sequence>MFETLAMIGKGGYGQVMKVSHKTTGDVFAIKKCQLRVLTAKQRENVLKETENLIKLRSEYVIQYYYSWIQYNCLYIQMELCFNGLIHLIKTQRKLFKMYKTYDYYISYDIFKQLVESVEYLHKNNIIHRDLKPDNVLISMPYIYTNHRYIKLCDFGLSKEVKALSDEYNQRSAKHTADIAQYMAPEAQFGTDYNHLIDVYSLALIGAELFHFDSDYIRDGVIQTIKTNDKELDNKLSEIYGLLLSMSVSIYTESYRKIDWRLRPECDLINNLVLDDTFYIAKQGRNNENCTIIKYIINEPDKGKFYN</sequence>
<dbReference type="InterPro" id="IPR000719">
    <property type="entry name" value="Prot_kinase_dom"/>
</dbReference>
<evidence type="ECO:0000256" key="6">
    <source>
        <dbReference type="PROSITE-ProRule" id="PRU10141"/>
    </source>
</evidence>
<dbReference type="SMART" id="SM00220">
    <property type="entry name" value="S_TKc"/>
    <property type="match status" value="1"/>
</dbReference>
<dbReference type="Gene3D" id="1.10.510.10">
    <property type="entry name" value="Transferase(Phosphotransferase) domain 1"/>
    <property type="match status" value="1"/>
</dbReference>
<evidence type="ECO:0000256" key="4">
    <source>
        <dbReference type="ARBA" id="ARBA00022840"/>
    </source>
</evidence>
<dbReference type="PANTHER" id="PTHR11042">
    <property type="entry name" value="EUKARYOTIC TRANSLATION INITIATION FACTOR 2-ALPHA KINASE EIF2-ALPHA KINASE -RELATED"/>
    <property type="match status" value="1"/>
</dbReference>
<dbReference type="GO" id="GO:0005524">
    <property type="term" value="F:ATP binding"/>
    <property type="evidence" value="ECO:0007669"/>
    <property type="project" value="UniProtKB-UniRule"/>
</dbReference>
<gene>
    <name evidence="9" type="ORF">OSB1V03_LOCUS9599</name>
</gene>
<protein>
    <recommendedName>
        <fullName evidence="8">Protein kinase domain-containing protein</fullName>
    </recommendedName>
</protein>
<dbReference type="PROSITE" id="PS00108">
    <property type="entry name" value="PROTEIN_KINASE_ST"/>
    <property type="match status" value="1"/>
</dbReference>
<evidence type="ECO:0000313" key="10">
    <source>
        <dbReference type="Proteomes" id="UP000759131"/>
    </source>
</evidence>
<dbReference type="InterPro" id="IPR050339">
    <property type="entry name" value="CC_SR_Kinase"/>
</dbReference>